<evidence type="ECO:0000256" key="4">
    <source>
        <dbReference type="ARBA" id="ARBA00022490"/>
    </source>
</evidence>
<evidence type="ECO:0000256" key="6">
    <source>
        <dbReference type="ARBA" id="ARBA00023186"/>
    </source>
</evidence>
<comment type="subcellular location">
    <subcellularLocation>
        <location evidence="2">Cytoplasm</location>
    </subcellularLocation>
</comment>
<dbReference type="InterPro" id="IPR046357">
    <property type="entry name" value="PPIase_dom_sf"/>
</dbReference>
<dbReference type="GO" id="GO:0042026">
    <property type="term" value="P:protein refolding"/>
    <property type="evidence" value="ECO:0007669"/>
    <property type="project" value="UniProtKB-ARBA"/>
</dbReference>
<dbReference type="PROSITE" id="PS50059">
    <property type="entry name" value="FKBP_PPIASE"/>
    <property type="match status" value="1"/>
</dbReference>
<sequence length="162" mass="17444">MQIGSNKVVSIDYKLTDDEGRVIDHSSERGPLAYLHGAGNIIPGLETALEGKQQGDELSVRVEPAQAYGERDEQMIQTLSRSQFQGVDELEVGMQFHAGSQNGGVQVVTVVAIDGDDVTIDANHPLAGTTLNFDVTVREVREASAEEVEHGHAHTDEGANDH</sequence>
<comment type="function">
    <text evidence="8">Also involved in hydrogenase metallocenter assembly, probably by participating in the nickel insertion step. This function in hydrogenase biosynthesis requires chaperone activity and the presence of the metal-binding domain, but not PPIase activity.</text>
</comment>
<organism evidence="12 13">
    <name type="scientific">Ectothiorhodospira marina</name>
    <dbReference type="NCBI Taxonomy" id="1396821"/>
    <lineage>
        <taxon>Bacteria</taxon>
        <taxon>Pseudomonadati</taxon>
        <taxon>Pseudomonadota</taxon>
        <taxon>Gammaproteobacteria</taxon>
        <taxon>Chromatiales</taxon>
        <taxon>Ectothiorhodospiraceae</taxon>
        <taxon>Ectothiorhodospira</taxon>
    </lineage>
</organism>
<evidence type="ECO:0000259" key="11">
    <source>
        <dbReference type="PROSITE" id="PS50059"/>
    </source>
</evidence>
<dbReference type="RefSeq" id="WP_090255170.1">
    <property type="nucleotide sequence ID" value="NZ_FOAA01000018.1"/>
</dbReference>
<dbReference type="STRING" id="1396821.SAMN05444515_11827"/>
<evidence type="ECO:0000256" key="5">
    <source>
        <dbReference type="ARBA" id="ARBA00023110"/>
    </source>
</evidence>
<dbReference type="OrthoDB" id="9808891at2"/>
<dbReference type="InterPro" id="IPR001179">
    <property type="entry name" value="PPIase_FKBP_dom"/>
</dbReference>
<protein>
    <recommendedName>
        <fullName evidence="10">Peptidyl-prolyl cis-trans isomerase</fullName>
        <ecNumber evidence="10">5.2.1.8</ecNumber>
    </recommendedName>
</protein>
<dbReference type="SUPFAM" id="SSF54534">
    <property type="entry name" value="FKBP-like"/>
    <property type="match status" value="1"/>
</dbReference>
<evidence type="ECO:0000256" key="3">
    <source>
        <dbReference type="ARBA" id="ARBA00006577"/>
    </source>
</evidence>
<dbReference type="EMBL" id="FOAA01000018">
    <property type="protein sequence ID" value="SEL48733.1"/>
    <property type="molecule type" value="Genomic_DNA"/>
</dbReference>
<keyword evidence="13" id="KW-1185">Reference proteome</keyword>
<evidence type="ECO:0000313" key="13">
    <source>
        <dbReference type="Proteomes" id="UP000199256"/>
    </source>
</evidence>
<feature type="domain" description="PPIase FKBP-type" evidence="11">
    <location>
        <begin position="6"/>
        <end position="71"/>
    </location>
</feature>
<dbReference type="AlphaFoldDB" id="A0A1H7QLF9"/>
<dbReference type="EC" id="5.2.1.8" evidence="10"/>
<keyword evidence="5 9" id="KW-0697">Rotamase</keyword>
<evidence type="ECO:0000256" key="2">
    <source>
        <dbReference type="ARBA" id="ARBA00004496"/>
    </source>
</evidence>
<evidence type="ECO:0000313" key="12">
    <source>
        <dbReference type="EMBL" id="SEL48733.1"/>
    </source>
</evidence>
<dbReference type="GO" id="GO:0003755">
    <property type="term" value="F:peptidyl-prolyl cis-trans isomerase activity"/>
    <property type="evidence" value="ECO:0007669"/>
    <property type="project" value="UniProtKB-UniRule"/>
</dbReference>
<keyword evidence="4" id="KW-0963">Cytoplasm</keyword>
<name>A0A1H7QLF9_9GAMM</name>
<comment type="catalytic activity">
    <reaction evidence="1 9 10">
        <text>[protein]-peptidylproline (omega=180) = [protein]-peptidylproline (omega=0)</text>
        <dbReference type="Rhea" id="RHEA:16237"/>
        <dbReference type="Rhea" id="RHEA-COMP:10747"/>
        <dbReference type="Rhea" id="RHEA-COMP:10748"/>
        <dbReference type="ChEBI" id="CHEBI:83833"/>
        <dbReference type="ChEBI" id="CHEBI:83834"/>
        <dbReference type="EC" id="5.2.1.8"/>
    </reaction>
</comment>
<evidence type="ECO:0000256" key="8">
    <source>
        <dbReference type="ARBA" id="ARBA00037071"/>
    </source>
</evidence>
<gene>
    <name evidence="12" type="ORF">SAMN05444515_11827</name>
</gene>
<dbReference type="Gene3D" id="3.10.50.40">
    <property type="match status" value="1"/>
</dbReference>
<reference evidence="13" key="1">
    <citation type="submission" date="2016-10" db="EMBL/GenBank/DDBJ databases">
        <authorList>
            <person name="Varghese N."/>
            <person name="Submissions S."/>
        </authorList>
    </citation>
    <scope>NUCLEOTIDE SEQUENCE [LARGE SCALE GENOMIC DNA]</scope>
    <source>
        <strain evidence="13">DSM 241</strain>
    </source>
</reference>
<dbReference type="Proteomes" id="UP000199256">
    <property type="component" value="Unassembled WGS sequence"/>
</dbReference>
<dbReference type="PANTHER" id="PTHR47861:SF3">
    <property type="entry name" value="FKBP-TYPE PEPTIDYL-PROLYL CIS-TRANS ISOMERASE SLYD"/>
    <property type="match status" value="1"/>
</dbReference>
<evidence type="ECO:0000256" key="1">
    <source>
        <dbReference type="ARBA" id="ARBA00000971"/>
    </source>
</evidence>
<evidence type="ECO:0000256" key="9">
    <source>
        <dbReference type="PROSITE-ProRule" id="PRU00277"/>
    </source>
</evidence>
<accession>A0A1H7QLF9</accession>
<dbReference type="GO" id="GO:0005737">
    <property type="term" value="C:cytoplasm"/>
    <property type="evidence" value="ECO:0007669"/>
    <property type="project" value="UniProtKB-SubCell"/>
</dbReference>
<keyword evidence="6" id="KW-0143">Chaperone</keyword>
<dbReference type="PANTHER" id="PTHR47861">
    <property type="entry name" value="FKBP-TYPE PEPTIDYL-PROLYL CIS-TRANS ISOMERASE SLYD"/>
    <property type="match status" value="1"/>
</dbReference>
<proteinExistence type="inferred from homology"/>
<keyword evidence="7 9" id="KW-0413">Isomerase</keyword>
<dbReference type="Pfam" id="PF00254">
    <property type="entry name" value="FKBP_C"/>
    <property type="match status" value="1"/>
</dbReference>
<evidence type="ECO:0000256" key="10">
    <source>
        <dbReference type="RuleBase" id="RU003915"/>
    </source>
</evidence>
<evidence type="ECO:0000256" key="7">
    <source>
        <dbReference type="ARBA" id="ARBA00023235"/>
    </source>
</evidence>
<comment type="similarity">
    <text evidence="3 10">Belongs to the FKBP-type PPIase family.</text>
</comment>